<organism evidence="3 4">
    <name type="scientific">Thelephora terrestris</name>
    <dbReference type="NCBI Taxonomy" id="56493"/>
    <lineage>
        <taxon>Eukaryota</taxon>
        <taxon>Fungi</taxon>
        <taxon>Dikarya</taxon>
        <taxon>Basidiomycota</taxon>
        <taxon>Agaricomycotina</taxon>
        <taxon>Agaricomycetes</taxon>
        <taxon>Thelephorales</taxon>
        <taxon>Thelephoraceae</taxon>
        <taxon>Thelephora</taxon>
    </lineage>
</organism>
<comment type="caution">
    <text evidence="3">The sequence shown here is derived from an EMBL/GenBank/DDBJ whole genome shotgun (WGS) entry which is preliminary data.</text>
</comment>
<dbReference type="EMBL" id="WIUZ02000002">
    <property type="protein sequence ID" value="KAF9790783.1"/>
    <property type="molecule type" value="Genomic_DNA"/>
</dbReference>
<keyword evidence="1" id="KW-0175">Coiled coil</keyword>
<name>A0A9P6HMH8_9AGAM</name>
<proteinExistence type="predicted"/>
<keyword evidence="4" id="KW-1185">Reference proteome</keyword>
<reference evidence="3" key="2">
    <citation type="submission" date="2020-11" db="EMBL/GenBank/DDBJ databases">
        <authorList>
            <consortium name="DOE Joint Genome Institute"/>
            <person name="Kuo A."/>
            <person name="Miyauchi S."/>
            <person name="Kiss E."/>
            <person name="Drula E."/>
            <person name="Kohler A."/>
            <person name="Sanchez-Garcia M."/>
            <person name="Andreopoulos B."/>
            <person name="Barry K.W."/>
            <person name="Bonito G."/>
            <person name="Buee M."/>
            <person name="Carver A."/>
            <person name="Chen C."/>
            <person name="Cichocki N."/>
            <person name="Clum A."/>
            <person name="Culley D."/>
            <person name="Crous P.W."/>
            <person name="Fauchery L."/>
            <person name="Girlanda M."/>
            <person name="Hayes R."/>
            <person name="Keri Z."/>
            <person name="Labutti K."/>
            <person name="Lipzen A."/>
            <person name="Lombard V."/>
            <person name="Magnuson J."/>
            <person name="Maillard F."/>
            <person name="Morin E."/>
            <person name="Murat C."/>
            <person name="Nolan M."/>
            <person name="Ohm R."/>
            <person name="Pangilinan J."/>
            <person name="Pereira M."/>
            <person name="Perotto S."/>
            <person name="Peter M."/>
            <person name="Riley R."/>
            <person name="Sitrit Y."/>
            <person name="Stielow B."/>
            <person name="Szollosi G."/>
            <person name="Zifcakova L."/>
            <person name="Stursova M."/>
            <person name="Spatafora J.W."/>
            <person name="Tedersoo L."/>
            <person name="Vaario L.-M."/>
            <person name="Yamada A."/>
            <person name="Yan M."/>
            <person name="Wang P."/>
            <person name="Xu J."/>
            <person name="Bruns T."/>
            <person name="Baldrian P."/>
            <person name="Vilgalys R."/>
            <person name="Henrissat B."/>
            <person name="Grigoriev I.V."/>
            <person name="Hibbett D."/>
            <person name="Nagy L.G."/>
            <person name="Martin F.M."/>
        </authorList>
    </citation>
    <scope>NUCLEOTIDE SEQUENCE</scope>
    <source>
        <strain evidence="3">UH-Tt-Lm1</strain>
    </source>
</reference>
<gene>
    <name evidence="3" type="ORF">BJ322DRAFT_1104431</name>
</gene>
<evidence type="ECO:0000256" key="1">
    <source>
        <dbReference type="SAM" id="Coils"/>
    </source>
</evidence>
<reference evidence="3" key="1">
    <citation type="journal article" date="2020" name="Nat. Commun.">
        <title>Large-scale genome sequencing of mycorrhizal fungi provides insights into the early evolution of symbiotic traits.</title>
        <authorList>
            <person name="Miyauchi S."/>
            <person name="Kiss E."/>
            <person name="Kuo A."/>
            <person name="Drula E."/>
            <person name="Kohler A."/>
            <person name="Sanchez-Garcia M."/>
            <person name="Morin E."/>
            <person name="Andreopoulos B."/>
            <person name="Barry K.W."/>
            <person name="Bonito G."/>
            <person name="Buee M."/>
            <person name="Carver A."/>
            <person name="Chen C."/>
            <person name="Cichocki N."/>
            <person name="Clum A."/>
            <person name="Culley D."/>
            <person name="Crous P.W."/>
            <person name="Fauchery L."/>
            <person name="Girlanda M."/>
            <person name="Hayes R.D."/>
            <person name="Keri Z."/>
            <person name="LaButti K."/>
            <person name="Lipzen A."/>
            <person name="Lombard V."/>
            <person name="Magnuson J."/>
            <person name="Maillard F."/>
            <person name="Murat C."/>
            <person name="Nolan M."/>
            <person name="Ohm R.A."/>
            <person name="Pangilinan J."/>
            <person name="Pereira M.F."/>
            <person name="Perotto S."/>
            <person name="Peter M."/>
            <person name="Pfister S."/>
            <person name="Riley R."/>
            <person name="Sitrit Y."/>
            <person name="Stielow J.B."/>
            <person name="Szollosi G."/>
            <person name="Zifcakova L."/>
            <person name="Stursova M."/>
            <person name="Spatafora J.W."/>
            <person name="Tedersoo L."/>
            <person name="Vaario L.M."/>
            <person name="Yamada A."/>
            <person name="Yan M."/>
            <person name="Wang P."/>
            <person name="Xu J."/>
            <person name="Bruns T."/>
            <person name="Baldrian P."/>
            <person name="Vilgalys R."/>
            <person name="Dunand C."/>
            <person name="Henrissat B."/>
            <person name="Grigoriev I.V."/>
            <person name="Hibbett D."/>
            <person name="Nagy L.G."/>
            <person name="Martin F.M."/>
        </authorList>
    </citation>
    <scope>NUCLEOTIDE SEQUENCE</scope>
    <source>
        <strain evidence="3">UH-Tt-Lm1</strain>
    </source>
</reference>
<dbReference type="Proteomes" id="UP000736335">
    <property type="component" value="Unassembled WGS sequence"/>
</dbReference>
<evidence type="ECO:0000313" key="3">
    <source>
        <dbReference type="EMBL" id="KAF9790783.1"/>
    </source>
</evidence>
<evidence type="ECO:0000313" key="4">
    <source>
        <dbReference type="Proteomes" id="UP000736335"/>
    </source>
</evidence>
<feature type="region of interest" description="Disordered" evidence="2">
    <location>
        <begin position="1"/>
        <end position="28"/>
    </location>
</feature>
<dbReference type="AlphaFoldDB" id="A0A9P6HMH8"/>
<sequence>MQKQPAAAHESDTQTRRTQDLRDRPSHPAFDRLEEMEVKELQEDHDTLKKGFNRLLEMHIESAGKIMTLEKDFDQCRELKVQLEARVEHLEAQIIVANKANSMLRKVFNEVSEKLKCMICLGLFAIPYRYGLLPPSTSFTFNQPVVLASTAATCIAGPAWSNGSLPREPQPALRVASTASTYLNQ</sequence>
<evidence type="ECO:0000256" key="2">
    <source>
        <dbReference type="SAM" id="MobiDB-lite"/>
    </source>
</evidence>
<protein>
    <submittedName>
        <fullName evidence="3">Uncharacterized protein</fullName>
    </submittedName>
</protein>
<dbReference type="OrthoDB" id="3318184at2759"/>
<accession>A0A9P6HMH8</accession>
<feature type="coiled-coil region" evidence="1">
    <location>
        <begin position="66"/>
        <end position="100"/>
    </location>
</feature>
<feature type="compositionally biased region" description="Basic and acidic residues" evidence="2">
    <location>
        <begin position="9"/>
        <end position="28"/>
    </location>
</feature>